<accession>A0A1Q2CRS7</accession>
<feature type="domain" description="N-acetyltransferase" evidence="1">
    <location>
        <begin position="8"/>
        <end position="201"/>
    </location>
</feature>
<dbReference type="EMBL" id="CP019606">
    <property type="protein sequence ID" value="AQP48819.1"/>
    <property type="molecule type" value="Genomic_DNA"/>
</dbReference>
<dbReference type="PROSITE" id="PS51186">
    <property type="entry name" value="GNAT"/>
    <property type="match status" value="1"/>
</dbReference>
<dbReference type="InterPro" id="IPR052523">
    <property type="entry name" value="Trichothecene_AcTrans"/>
</dbReference>
<dbReference type="InterPro" id="IPR000182">
    <property type="entry name" value="GNAT_dom"/>
</dbReference>
<dbReference type="STRING" id="1332264.BW730_16235"/>
<name>A0A1Q2CRS7_9ACTN</name>
<evidence type="ECO:0000259" key="1">
    <source>
        <dbReference type="PROSITE" id="PS51186"/>
    </source>
</evidence>
<dbReference type="AlphaFoldDB" id="A0A1Q2CRS7"/>
<protein>
    <recommendedName>
        <fullName evidence="1">N-acetyltransferase domain-containing protein</fullName>
    </recommendedName>
</protein>
<dbReference type="Proteomes" id="UP000188145">
    <property type="component" value="Chromosome"/>
</dbReference>
<evidence type="ECO:0000313" key="2">
    <source>
        <dbReference type="EMBL" id="AQP48819.1"/>
    </source>
</evidence>
<organism evidence="2 3">
    <name type="scientific">Tessaracoccus aquimaris</name>
    <dbReference type="NCBI Taxonomy" id="1332264"/>
    <lineage>
        <taxon>Bacteria</taxon>
        <taxon>Bacillati</taxon>
        <taxon>Actinomycetota</taxon>
        <taxon>Actinomycetes</taxon>
        <taxon>Propionibacteriales</taxon>
        <taxon>Propionibacteriaceae</taxon>
        <taxon>Tessaracoccus</taxon>
    </lineage>
</organism>
<dbReference type="PANTHER" id="PTHR42791">
    <property type="entry name" value="GNAT FAMILY ACETYLTRANSFERASE"/>
    <property type="match status" value="1"/>
</dbReference>
<dbReference type="OrthoDB" id="3730944at2"/>
<gene>
    <name evidence="2" type="ORF">BW730_16235</name>
</gene>
<dbReference type="RefSeq" id="WP_077687169.1">
    <property type="nucleotide sequence ID" value="NZ_CP019606.1"/>
</dbReference>
<dbReference type="Gene3D" id="3.40.630.30">
    <property type="match status" value="1"/>
</dbReference>
<proteinExistence type="predicted"/>
<dbReference type="CDD" id="cd04301">
    <property type="entry name" value="NAT_SF"/>
    <property type="match status" value="1"/>
</dbReference>
<sequence length="213" mass="23291">MGGTTMTVSISQAYSGDVHECALLLSRALGEDDVLKAIIRGENRISRLIEFYSALLRSGPLQHGTVDIARVDGGAIAGVAIWKAPHPPESHPIQRFREAMAVGWRHLADVRALDHEFDAHRPEEPHWYLTDIAVAPGHQGLGIGSALLSDRLTKIDAGRSPAYLEATTEASRRLYERHGFRFVDTINPAGPSAFAMLRQASALSPEPLVDEER</sequence>
<dbReference type="InterPro" id="IPR016181">
    <property type="entry name" value="Acyl_CoA_acyltransferase"/>
</dbReference>
<dbReference type="PANTHER" id="PTHR42791:SF1">
    <property type="entry name" value="N-ACETYLTRANSFERASE DOMAIN-CONTAINING PROTEIN"/>
    <property type="match status" value="1"/>
</dbReference>
<dbReference type="GO" id="GO:0016747">
    <property type="term" value="F:acyltransferase activity, transferring groups other than amino-acyl groups"/>
    <property type="evidence" value="ECO:0007669"/>
    <property type="project" value="InterPro"/>
</dbReference>
<keyword evidence="3" id="KW-1185">Reference proteome</keyword>
<evidence type="ECO:0000313" key="3">
    <source>
        <dbReference type="Proteomes" id="UP000188145"/>
    </source>
</evidence>
<reference evidence="3" key="1">
    <citation type="submission" date="2017-02" db="EMBL/GenBank/DDBJ databases">
        <title>Tessaracoccus aquaemaris sp. nov., isolated from the intestine of a Korean rockfish, Sebastes schlegelii, in a marine aquaculture pond.</title>
        <authorList>
            <person name="Tak E.J."/>
            <person name="Bae J.-W."/>
        </authorList>
    </citation>
    <scope>NUCLEOTIDE SEQUENCE [LARGE SCALE GENOMIC DNA]</scope>
    <source>
        <strain evidence="3">NSG39</strain>
    </source>
</reference>
<dbReference type="Pfam" id="PF13508">
    <property type="entry name" value="Acetyltransf_7"/>
    <property type="match status" value="1"/>
</dbReference>
<dbReference type="KEGG" id="tes:BW730_16235"/>
<dbReference type="SUPFAM" id="SSF55729">
    <property type="entry name" value="Acyl-CoA N-acyltransferases (Nat)"/>
    <property type="match status" value="1"/>
</dbReference>